<evidence type="ECO:0000256" key="2">
    <source>
        <dbReference type="SAM" id="MobiDB-lite"/>
    </source>
</evidence>
<dbReference type="SMART" id="SM00343">
    <property type="entry name" value="ZnF_C2HC"/>
    <property type="match status" value="1"/>
</dbReference>
<gene>
    <name evidence="4" type="ORF">R1sor_026425</name>
</gene>
<accession>A0ABD3GE65</accession>
<dbReference type="PROSITE" id="PS50158">
    <property type="entry name" value="ZF_CCHC"/>
    <property type="match status" value="1"/>
</dbReference>
<feature type="compositionally biased region" description="Polar residues" evidence="2">
    <location>
        <begin position="66"/>
        <end position="84"/>
    </location>
</feature>
<reference evidence="4 5" key="1">
    <citation type="submission" date="2024-09" db="EMBL/GenBank/DDBJ databases">
        <title>Chromosome-scale assembly of Riccia sorocarpa.</title>
        <authorList>
            <person name="Paukszto L."/>
        </authorList>
    </citation>
    <scope>NUCLEOTIDE SEQUENCE [LARGE SCALE GENOMIC DNA]</scope>
    <source>
        <strain evidence="4">LP-2024</strain>
        <tissue evidence="4">Aerial parts of the thallus</tissue>
    </source>
</reference>
<comment type="caution">
    <text evidence="4">The sequence shown here is derived from an EMBL/GenBank/DDBJ whole genome shotgun (WGS) entry which is preliminary data.</text>
</comment>
<dbReference type="Pfam" id="PF14111">
    <property type="entry name" value="DUF4283"/>
    <property type="match status" value="1"/>
</dbReference>
<evidence type="ECO:0000256" key="1">
    <source>
        <dbReference type="PROSITE-ProRule" id="PRU00047"/>
    </source>
</evidence>
<feature type="compositionally biased region" description="Basic and acidic residues" evidence="2">
    <location>
        <begin position="385"/>
        <end position="397"/>
    </location>
</feature>
<keyword evidence="1" id="KW-0479">Metal-binding</keyword>
<keyword evidence="1" id="KW-0862">Zinc</keyword>
<feature type="domain" description="CCHC-type" evidence="3">
    <location>
        <begin position="355"/>
        <end position="371"/>
    </location>
</feature>
<feature type="region of interest" description="Disordered" evidence="2">
    <location>
        <begin position="414"/>
        <end position="465"/>
    </location>
</feature>
<dbReference type="SUPFAM" id="SSF57756">
    <property type="entry name" value="Retrovirus zinc finger-like domains"/>
    <property type="match status" value="1"/>
</dbReference>
<dbReference type="EMBL" id="JBJQOH010000008">
    <property type="protein sequence ID" value="KAL3676477.1"/>
    <property type="molecule type" value="Genomic_DNA"/>
</dbReference>
<feature type="region of interest" description="Disordered" evidence="2">
    <location>
        <begin position="369"/>
        <end position="399"/>
    </location>
</feature>
<feature type="compositionally biased region" description="Basic and acidic residues" evidence="2">
    <location>
        <begin position="37"/>
        <end position="46"/>
    </location>
</feature>
<dbReference type="GO" id="GO:0008270">
    <property type="term" value="F:zinc ion binding"/>
    <property type="evidence" value="ECO:0007669"/>
    <property type="project" value="UniProtKB-KW"/>
</dbReference>
<dbReference type="AlphaFoldDB" id="A0ABD3GE65"/>
<dbReference type="Pfam" id="PF00098">
    <property type="entry name" value="zf-CCHC"/>
    <property type="match status" value="1"/>
</dbReference>
<dbReference type="InterPro" id="IPR040256">
    <property type="entry name" value="At4g02000-like"/>
</dbReference>
<evidence type="ECO:0000313" key="4">
    <source>
        <dbReference type="EMBL" id="KAL3676477.1"/>
    </source>
</evidence>
<evidence type="ECO:0000259" key="3">
    <source>
        <dbReference type="PROSITE" id="PS50158"/>
    </source>
</evidence>
<dbReference type="InterPro" id="IPR036875">
    <property type="entry name" value="Znf_CCHC_sf"/>
</dbReference>
<evidence type="ECO:0000313" key="5">
    <source>
        <dbReference type="Proteomes" id="UP001633002"/>
    </source>
</evidence>
<protein>
    <recommendedName>
        <fullName evidence="3">CCHC-type domain-containing protein</fullName>
    </recommendedName>
</protein>
<dbReference type="PANTHER" id="PTHR31286">
    <property type="entry name" value="GLYCINE-RICH CELL WALL STRUCTURAL PROTEIN 1.8-LIKE"/>
    <property type="match status" value="1"/>
</dbReference>
<dbReference type="InterPro" id="IPR001878">
    <property type="entry name" value="Znf_CCHC"/>
</dbReference>
<dbReference type="Gene3D" id="4.10.60.10">
    <property type="entry name" value="Zinc finger, CCHC-type"/>
    <property type="match status" value="1"/>
</dbReference>
<organism evidence="4 5">
    <name type="scientific">Riccia sorocarpa</name>
    <dbReference type="NCBI Taxonomy" id="122646"/>
    <lineage>
        <taxon>Eukaryota</taxon>
        <taxon>Viridiplantae</taxon>
        <taxon>Streptophyta</taxon>
        <taxon>Embryophyta</taxon>
        <taxon>Marchantiophyta</taxon>
        <taxon>Marchantiopsida</taxon>
        <taxon>Marchantiidae</taxon>
        <taxon>Marchantiales</taxon>
        <taxon>Ricciaceae</taxon>
        <taxon>Riccia</taxon>
    </lineage>
</organism>
<dbReference type="InterPro" id="IPR025558">
    <property type="entry name" value="DUF4283"/>
</dbReference>
<name>A0ABD3GE65_9MARC</name>
<feature type="region of interest" description="Disordered" evidence="2">
    <location>
        <begin position="1"/>
        <end position="88"/>
    </location>
</feature>
<dbReference type="Proteomes" id="UP001633002">
    <property type="component" value="Unassembled WGS sequence"/>
</dbReference>
<keyword evidence="5" id="KW-1185">Reference proteome</keyword>
<dbReference type="PANTHER" id="PTHR31286:SF180">
    <property type="entry name" value="OS10G0362600 PROTEIN"/>
    <property type="match status" value="1"/>
</dbReference>
<keyword evidence="1" id="KW-0863">Zinc-finger</keyword>
<proteinExistence type="predicted"/>
<sequence>MGADEEVTSRNRSKIGGISESGGLNRDVSKPSQPKSAADRQGDNLKRGKNVGQPSEAIGRQRPLQDVSNRSNWSSPQEALSGSGQVAHPPRFKAWSAFQGWRRPNEEGGGLPNGRPSLDKNGEPSVGSDTKVDPKRWVDGETWDMIAAELETMTIAENDDEGDDGATRIFDMDVDKAAVKVGQLRKLAVVLQMLESAPSRERVESWIRDVIITRRRTQVCQIKMMSRREFMLVFNSEEGRAMILDDSPKFLDGKLIRLVPWGDRKLEKFSPALKAVWAELRNVPPFLEDQAESMLRVLGPVVHSTTEKQEDARYAYIGGCILLDMAVALPARIGIRTPWKKTYVQEVTFTRLPDRCYICQDKGHWARNCSKKKNQDQQKPSVVENPHKVHSGQEDARRRRGYLKGVMHNMWRMTSTTDDGAGKDGDSVMGGNWINHQTTSEHDSGDWNLSPEAKLPTPPSKPSDSVDIDQVMQPVAVISSNEAEQGNLNLNGARHTTDIQEKSGGIPLSVLESREIPGENTRLNDDLVTISVGVTEVEMNVAGGTEVCAQAVSDLE</sequence>
<feature type="region of interest" description="Disordered" evidence="2">
    <location>
        <begin position="102"/>
        <end position="135"/>
    </location>
</feature>